<dbReference type="RefSeq" id="WP_148770590.1">
    <property type="nucleotide sequence ID" value="NZ_VSSS01000006.1"/>
</dbReference>
<evidence type="ECO:0000256" key="2">
    <source>
        <dbReference type="ARBA" id="ARBA00022448"/>
    </source>
</evidence>
<keyword evidence="5 10" id="KW-0812">Transmembrane</keyword>
<dbReference type="AlphaFoldDB" id="A0A5D3KSG3"/>
<feature type="transmembrane region" description="Helical" evidence="10">
    <location>
        <begin position="151"/>
        <end position="169"/>
    </location>
</feature>
<comment type="similarity">
    <text evidence="9">Belongs to the binding-protein-dependent transport system permease family. LivHM subfamily.</text>
</comment>
<reference evidence="11 12" key="1">
    <citation type="submission" date="2019-08" db="EMBL/GenBank/DDBJ databases">
        <title>Bradyrhizobium hipponensis sp. nov., a rhizobium isolated from a Lupinus angustifolius root nodule in Tunisia.</title>
        <authorList>
            <person name="Off K."/>
            <person name="Rejili M."/>
            <person name="Mars M."/>
            <person name="Brachmann A."/>
            <person name="Marin M."/>
        </authorList>
    </citation>
    <scope>NUCLEOTIDE SEQUENCE [LARGE SCALE GENOMIC DNA]</scope>
    <source>
        <strain evidence="11 12">CTAW71</strain>
    </source>
</reference>
<dbReference type="CDD" id="cd06582">
    <property type="entry name" value="TM_PBP1_LivH_like"/>
    <property type="match status" value="1"/>
</dbReference>
<dbReference type="GO" id="GO:0005886">
    <property type="term" value="C:plasma membrane"/>
    <property type="evidence" value="ECO:0007669"/>
    <property type="project" value="UniProtKB-SubCell"/>
</dbReference>
<dbReference type="GO" id="GO:0015808">
    <property type="term" value="P:L-alanine transport"/>
    <property type="evidence" value="ECO:0007669"/>
    <property type="project" value="TreeGrafter"/>
</dbReference>
<organism evidence="11 12">
    <name type="scientific">Bradyrhizobium rifense</name>
    <dbReference type="NCBI Taxonomy" id="515499"/>
    <lineage>
        <taxon>Bacteria</taxon>
        <taxon>Pseudomonadati</taxon>
        <taxon>Pseudomonadota</taxon>
        <taxon>Alphaproteobacteria</taxon>
        <taxon>Hyphomicrobiales</taxon>
        <taxon>Nitrobacteraceae</taxon>
        <taxon>Bradyrhizobium</taxon>
    </lineage>
</organism>
<evidence type="ECO:0000256" key="1">
    <source>
        <dbReference type="ARBA" id="ARBA00004651"/>
    </source>
</evidence>
<proteinExistence type="inferred from homology"/>
<evidence type="ECO:0000256" key="7">
    <source>
        <dbReference type="ARBA" id="ARBA00022989"/>
    </source>
</evidence>
<feature type="transmembrane region" description="Helical" evidence="10">
    <location>
        <begin position="225"/>
        <end position="250"/>
    </location>
</feature>
<comment type="caution">
    <text evidence="11">The sequence shown here is derived from an EMBL/GenBank/DDBJ whole genome shotgun (WGS) entry which is preliminary data.</text>
</comment>
<evidence type="ECO:0000313" key="11">
    <source>
        <dbReference type="EMBL" id="TYL99670.1"/>
    </source>
</evidence>
<accession>A0A5D3KSG3</accession>
<dbReference type="GO" id="GO:0005304">
    <property type="term" value="F:L-valine transmembrane transporter activity"/>
    <property type="evidence" value="ECO:0007669"/>
    <property type="project" value="TreeGrafter"/>
</dbReference>
<feature type="transmembrane region" description="Helical" evidence="10">
    <location>
        <begin position="92"/>
        <end position="111"/>
    </location>
</feature>
<evidence type="ECO:0000256" key="8">
    <source>
        <dbReference type="ARBA" id="ARBA00023136"/>
    </source>
</evidence>
<comment type="subcellular location">
    <subcellularLocation>
        <location evidence="1">Cell membrane</location>
        <topology evidence="1">Multi-pass membrane protein</topology>
    </subcellularLocation>
</comment>
<sequence>MLTDLLQYLVNGLIVGALIALPALGLTLIFSVLGFVNFSVAAQLTAGGYAGWLANTTLKLSLVPVLIIAFLVAGALGVVTDRIALAPIRRKPSARTPLMVAVVSIALNMALENAYRFSFGSGLNSFDMPIARDMKVGGIRIGLQQLHNLEIAIGLAVLLALFFSLTKLGKAMRAVADNVDLARLKGIEPVRLANLATFIGMGLAGVGGALLAIDTSVDPSTGSRLILLIFAGSVVGGLTSLPGAVAGALLMGVIGELGLLVLPPVYQSLTAFVAILITLLARPSGIFSGASGVRK</sequence>
<dbReference type="GO" id="GO:0015192">
    <property type="term" value="F:L-phenylalanine transmembrane transporter activity"/>
    <property type="evidence" value="ECO:0007669"/>
    <property type="project" value="TreeGrafter"/>
</dbReference>
<dbReference type="EMBL" id="VSSS01000006">
    <property type="protein sequence ID" value="TYL99670.1"/>
    <property type="molecule type" value="Genomic_DNA"/>
</dbReference>
<protein>
    <submittedName>
        <fullName evidence="11">Branched-chain amino acid ABC transporter permease</fullName>
    </submittedName>
</protein>
<keyword evidence="3" id="KW-1003">Cell membrane</keyword>
<evidence type="ECO:0000256" key="9">
    <source>
        <dbReference type="ARBA" id="ARBA00037998"/>
    </source>
</evidence>
<keyword evidence="6" id="KW-0029">Amino-acid transport</keyword>
<evidence type="ECO:0000256" key="6">
    <source>
        <dbReference type="ARBA" id="ARBA00022970"/>
    </source>
</evidence>
<keyword evidence="8 10" id="KW-0472">Membrane</keyword>
<gene>
    <name evidence="11" type="ORF">FXB40_02225</name>
</gene>
<dbReference type="Proteomes" id="UP000324758">
    <property type="component" value="Unassembled WGS sequence"/>
</dbReference>
<feature type="transmembrane region" description="Helical" evidence="10">
    <location>
        <begin position="257"/>
        <end position="281"/>
    </location>
</feature>
<keyword evidence="2" id="KW-0813">Transport</keyword>
<dbReference type="InterPro" id="IPR052157">
    <property type="entry name" value="BCAA_transport_permease"/>
</dbReference>
<keyword evidence="7 10" id="KW-1133">Transmembrane helix</keyword>
<dbReference type="GO" id="GO:0015190">
    <property type="term" value="F:L-leucine transmembrane transporter activity"/>
    <property type="evidence" value="ECO:0007669"/>
    <property type="project" value="TreeGrafter"/>
</dbReference>
<evidence type="ECO:0000313" key="12">
    <source>
        <dbReference type="Proteomes" id="UP000324758"/>
    </source>
</evidence>
<dbReference type="InterPro" id="IPR001851">
    <property type="entry name" value="ABC_transp_permease"/>
</dbReference>
<dbReference type="GO" id="GO:0015188">
    <property type="term" value="F:L-isoleucine transmembrane transporter activity"/>
    <property type="evidence" value="ECO:0007669"/>
    <property type="project" value="TreeGrafter"/>
</dbReference>
<keyword evidence="4" id="KW-0997">Cell inner membrane</keyword>
<name>A0A5D3KSG3_9BRAD</name>
<dbReference type="PANTHER" id="PTHR11795:SF371">
    <property type="entry name" value="HIGH-AFFINITY BRANCHED-CHAIN AMINO ACID TRANSPORT SYSTEM PERMEASE PROTEIN LIVH"/>
    <property type="match status" value="1"/>
</dbReference>
<dbReference type="OrthoDB" id="9807115at2"/>
<evidence type="ECO:0000256" key="4">
    <source>
        <dbReference type="ARBA" id="ARBA00022519"/>
    </source>
</evidence>
<dbReference type="GO" id="GO:1903806">
    <property type="term" value="P:L-isoleucine import across plasma membrane"/>
    <property type="evidence" value="ECO:0007669"/>
    <property type="project" value="TreeGrafter"/>
</dbReference>
<evidence type="ECO:0000256" key="10">
    <source>
        <dbReference type="SAM" id="Phobius"/>
    </source>
</evidence>
<dbReference type="GO" id="GO:0042941">
    <property type="term" value="P:D-alanine transmembrane transport"/>
    <property type="evidence" value="ECO:0007669"/>
    <property type="project" value="TreeGrafter"/>
</dbReference>
<feature type="transmembrane region" description="Helical" evidence="10">
    <location>
        <begin position="12"/>
        <end position="40"/>
    </location>
</feature>
<dbReference type="PANTHER" id="PTHR11795">
    <property type="entry name" value="BRANCHED-CHAIN AMINO ACID TRANSPORT SYSTEM PERMEASE PROTEIN LIVH"/>
    <property type="match status" value="1"/>
</dbReference>
<feature type="transmembrane region" description="Helical" evidence="10">
    <location>
        <begin position="190"/>
        <end position="213"/>
    </location>
</feature>
<evidence type="ECO:0000256" key="5">
    <source>
        <dbReference type="ARBA" id="ARBA00022692"/>
    </source>
</evidence>
<keyword evidence="12" id="KW-1185">Reference proteome</keyword>
<evidence type="ECO:0000256" key="3">
    <source>
        <dbReference type="ARBA" id="ARBA00022475"/>
    </source>
</evidence>
<dbReference type="Pfam" id="PF02653">
    <property type="entry name" value="BPD_transp_2"/>
    <property type="match status" value="1"/>
</dbReference>
<feature type="transmembrane region" description="Helical" evidence="10">
    <location>
        <begin position="60"/>
        <end position="80"/>
    </location>
</feature>